<dbReference type="PANTHER" id="PTHR42813:SF2">
    <property type="entry name" value="DEHYDROGENASE, ZINC-CONTAINING, PUTATIVE (AFU_ORTHOLOGUE AFUA_2G02810)-RELATED"/>
    <property type="match status" value="1"/>
</dbReference>
<keyword evidence="9" id="KW-1185">Reference proteome</keyword>
<keyword evidence="3 5" id="KW-0862">Zinc</keyword>
<dbReference type="SUPFAM" id="SSF51735">
    <property type="entry name" value="NAD(P)-binding Rossmann-fold domains"/>
    <property type="match status" value="1"/>
</dbReference>
<evidence type="ECO:0000259" key="6">
    <source>
        <dbReference type="Pfam" id="PF00107"/>
    </source>
</evidence>
<organism evidence="8 9">
    <name type="scientific">Streptomyces arboris</name>
    <dbReference type="NCBI Taxonomy" id="2600619"/>
    <lineage>
        <taxon>Bacteria</taxon>
        <taxon>Bacillati</taxon>
        <taxon>Actinomycetota</taxon>
        <taxon>Actinomycetes</taxon>
        <taxon>Kitasatosporales</taxon>
        <taxon>Streptomycetaceae</taxon>
        <taxon>Streptomyces</taxon>
    </lineage>
</organism>
<dbReference type="PANTHER" id="PTHR42813">
    <property type="entry name" value="ZINC-TYPE ALCOHOL DEHYDROGENASE-LIKE"/>
    <property type="match status" value="1"/>
</dbReference>
<comment type="cofactor">
    <cofactor evidence="1 5">
        <name>Zn(2+)</name>
        <dbReference type="ChEBI" id="CHEBI:29105"/>
    </cofactor>
</comment>
<evidence type="ECO:0000313" key="8">
    <source>
        <dbReference type="EMBL" id="KAB2593903.1"/>
    </source>
</evidence>
<keyword evidence="2 5" id="KW-0479">Metal-binding</keyword>
<evidence type="ECO:0000256" key="2">
    <source>
        <dbReference type="ARBA" id="ARBA00022723"/>
    </source>
</evidence>
<dbReference type="AlphaFoldDB" id="A0A5N5ETT5"/>
<dbReference type="GO" id="GO:0008270">
    <property type="term" value="F:zinc ion binding"/>
    <property type="evidence" value="ECO:0007669"/>
    <property type="project" value="InterPro"/>
</dbReference>
<evidence type="ECO:0000259" key="7">
    <source>
        <dbReference type="Pfam" id="PF08240"/>
    </source>
</evidence>
<reference evidence="8 9" key="1">
    <citation type="submission" date="2019-09" db="EMBL/GenBank/DDBJ databases">
        <authorList>
            <person name="Liu P."/>
        </authorList>
    </citation>
    <scope>NUCLEOTIDE SEQUENCE [LARGE SCALE GENOMIC DNA]</scope>
    <source>
        <strain evidence="8 9">TRM68085</strain>
    </source>
</reference>
<dbReference type="Pfam" id="PF00107">
    <property type="entry name" value="ADH_zinc_N"/>
    <property type="match status" value="1"/>
</dbReference>
<dbReference type="Gene3D" id="3.90.180.10">
    <property type="entry name" value="Medium-chain alcohol dehydrogenases, catalytic domain"/>
    <property type="match status" value="1"/>
</dbReference>
<comment type="similarity">
    <text evidence="5">Belongs to the zinc-containing alcohol dehydrogenase family.</text>
</comment>
<dbReference type="InterPro" id="IPR011032">
    <property type="entry name" value="GroES-like_sf"/>
</dbReference>
<sequence length="396" mass="42271">MRALTYQGKRDVRVETVPDPKIQDPTDIIVKITSTGICGSDLHLYEVLGPYLDPGDILGHEPMGIVEEVGPEVHSVAPGDRVVIPFNVSCGHCYMCGQGLHSQCETTQVRERGSGASLFGYTKLYGQVPGGQAEYLRVPFGNDLPIKVPHGPSDDRFVYLSDVLPTAWQAVEYADIPPGGSVTVLGLGPIGAMAARIAIHRGAGLVIGVDLVPERLDRVSAYGATCLDLRRYDKGKDLGDAVRDLTDGRGTDAVIDAVGMEAHGAPAAKAAHAAVGLLPDKVGRRLMETAGIDRLTALHTAIDLVRRGGTISVSGVYGGSADPMPLLTMFDKQIQLRMGQANVKRWVDDLLPLLVDGDPLGVDSFATHHLSLEEGPQAYETFQKKADGMIKTLLVP</sequence>
<name>A0A5N5ETT5_9ACTN</name>
<dbReference type="Proteomes" id="UP000326907">
    <property type="component" value="Unassembled WGS sequence"/>
</dbReference>
<proteinExistence type="inferred from homology"/>
<dbReference type="RefSeq" id="WP_151508808.1">
    <property type="nucleotide sequence ID" value="NZ_VYUA01000002.1"/>
</dbReference>
<feature type="domain" description="Alcohol dehydrogenase-like N-terminal" evidence="7">
    <location>
        <begin position="25"/>
        <end position="142"/>
    </location>
</feature>
<gene>
    <name evidence="8" type="ORF">F5983_02465</name>
</gene>
<dbReference type="EMBL" id="VYUA01000002">
    <property type="protein sequence ID" value="KAB2593903.1"/>
    <property type="molecule type" value="Genomic_DNA"/>
</dbReference>
<evidence type="ECO:0000256" key="1">
    <source>
        <dbReference type="ARBA" id="ARBA00001947"/>
    </source>
</evidence>
<evidence type="ECO:0000256" key="4">
    <source>
        <dbReference type="ARBA" id="ARBA00023002"/>
    </source>
</evidence>
<dbReference type="InterPro" id="IPR002328">
    <property type="entry name" value="ADH_Zn_CS"/>
</dbReference>
<evidence type="ECO:0000256" key="5">
    <source>
        <dbReference type="RuleBase" id="RU361277"/>
    </source>
</evidence>
<dbReference type="Gene3D" id="3.40.50.720">
    <property type="entry name" value="NAD(P)-binding Rossmann-like Domain"/>
    <property type="match status" value="1"/>
</dbReference>
<accession>A0A5N5ETT5</accession>
<dbReference type="Pfam" id="PF08240">
    <property type="entry name" value="ADH_N"/>
    <property type="match status" value="1"/>
</dbReference>
<dbReference type="SUPFAM" id="SSF50129">
    <property type="entry name" value="GroES-like"/>
    <property type="match status" value="1"/>
</dbReference>
<dbReference type="GO" id="GO:0016491">
    <property type="term" value="F:oxidoreductase activity"/>
    <property type="evidence" value="ECO:0007669"/>
    <property type="project" value="UniProtKB-KW"/>
</dbReference>
<feature type="domain" description="Alcohol dehydrogenase-like C-terminal" evidence="6">
    <location>
        <begin position="189"/>
        <end position="262"/>
    </location>
</feature>
<dbReference type="InterPro" id="IPR013149">
    <property type="entry name" value="ADH-like_C"/>
</dbReference>
<dbReference type="InterPro" id="IPR013154">
    <property type="entry name" value="ADH-like_N"/>
</dbReference>
<keyword evidence="4" id="KW-0560">Oxidoreductase</keyword>
<comment type="caution">
    <text evidence="8">The sequence shown here is derived from an EMBL/GenBank/DDBJ whole genome shotgun (WGS) entry which is preliminary data.</text>
</comment>
<dbReference type="InterPro" id="IPR036291">
    <property type="entry name" value="NAD(P)-bd_dom_sf"/>
</dbReference>
<dbReference type="PROSITE" id="PS00059">
    <property type="entry name" value="ADH_ZINC"/>
    <property type="match status" value="1"/>
</dbReference>
<evidence type="ECO:0000313" key="9">
    <source>
        <dbReference type="Proteomes" id="UP000326907"/>
    </source>
</evidence>
<evidence type="ECO:0000256" key="3">
    <source>
        <dbReference type="ARBA" id="ARBA00022833"/>
    </source>
</evidence>
<protein>
    <submittedName>
        <fullName evidence="8">Alcohol dehydrogenase catalytic domain-containing protein</fullName>
    </submittedName>
</protein>